<keyword evidence="2" id="KW-1185">Reference proteome</keyword>
<organism evidence="1 2">
    <name type="scientific">Parelaphostrongylus tenuis</name>
    <name type="common">Meningeal worm</name>
    <dbReference type="NCBI Taxonomy" id="148309"/>
    <lineage>
        <taxon>Eukaryota</taxon>
        <taxon>Metazoa</taxon>
        <taxon>Ecdysozoa</taxon>
        <taxon>Nematoda</taxon>
        <taxon>Chromadorea</taxon>
        <taxon>Rhabditida</taxon>
        <taxon>Rhabditina</taxon>
        <taxon>Rhabditomorpha</taxon>
        <taxon>Strongyloidea</taxon>
        <taxon>Metastrongylidae</taxon>
        <taxon>Parelaphostrongylus</taxon>
    </lineage>
</organism>
<dbReference type="AlphaFoldDB" id="A0AAD5R048"/>
<dbReference type="EMBL" id="JAHQIW010005758">
    <property type="protein sequence ID" value="KAJ1367051.1"/>
    <property type="molecule type" value="Genomic_DNA"/>
</dbReference>
<reference evidence="1" key="1">
    <citation type="submission" date="2021-06" db="EMBL/GenBank/DDBJ databases">
        <title>Parelaphostrongylus tenuis whole genome reference sequence.</title>
        <authorList>
            <person name="Garwood T.J."/>
            <person name="Larsen P.A."/>
            <person name="Fountain-Jones N.M."/>
            <person name="Garbe J.R."/>
            <person name="Macchietto M.G."/>
            <person name="Kania S.A."/>
            <person name="Gerhold R.W."/>
            <person name="Richards J.E."/>
            <person name="Wolf T.M."/>
        </authorList>
    </citation>
    <scope>NUCLEOTIDE SEQUENCE</scope>
    <source>
        <strain evidence="1">MNPRO001-30</strain>
        <tissue evidence="1">Meninges</tissue>
    </source>
</reference>
<protein>
    <submittedName>
        <fullName evidence="1">Uncharacterized protein</fullName>
    </submittedName>
</protein>
<proteinExistence type="predicted"/>
<sequence length="98" mass="11368">MLMLEILLPGFCRSCDQYFFCNLTNVKVTRISSVDHPRGHTSEEENDELQQINKKTARLTKEAKPLKNYGRDSNKKELPLESLQQQMFSVYTEEITGI</sequence>
<accession>A0AAD5R048</accession>
<gene>
    <name evidence="1" type="ORF">KIN20_027894</name>
</gene>
<dbReference type="Proteomes" id="UP001196413">
    <property type="component" value="Unassembled WGS sequence"/>
</dbReference>
<name>A0AAD5R048_PARTN</name>
<comment type="caution">
    <text evidence="1">The sequence shown here is derived from an EMBL/GenBank/DDBJ whole genome shotgun (WGS) entry which is preliminary data.</text>
</comment>
<evidence type="ECO:0000313" key="1">
    <source>
        <dbReference type="EMBL" id="KAJ1367051.1"/>
    </source>
</evidence>
<evidence type="ECO:0000313" key="2">
    <source>
        <dbReference type="Proteomes" id="UP001196413"/>
    </source>
</evidence>